<dbReference type="GO" id="GO:0006260">
    <property type="term" value="P:DNA replication"/>
    <property type="evidence" value="ECO:0007669"/>
    <property type="project" value="UniProtKB-UniRule"/>
</dbReference>
<dbReference type="InterPro" id="IPR014015">
    <property type="entry name" value="Helicase_SF3_DNA-vir"/>
</dbReference>
<evidence type="ECO:0000313" key="18">
    <source>
        <dbReference type="EMBL" id="ATQ38277.1"/>
    </source>
</evidence>
<comment type="subcellular location">
    <subcellularLocation>
        <location evidence="1 15">Host nucleus</location>
    </subcellularLocation>
</comment>
<dbReference type="SUPFAM" id="SSF52540">
    <property type="entry name" value="P-loop containing nucleoside triphosphate hydrolases"/>
    <property type="match status" value="1"/>
</dbReference>
<feature type="short sequence motif" description="Nuclear export signal" evidence="15">
    <location>
        <begin position="97"/>
        <end position="106"/>
    </location>
</feature>
<comment type="catalytic activity">
    <reaction evidence="12 15">
        <text>Couples ATP hydrolysis with the unwinding of duplex DNA by translocating in the 3'-5' direction.</text>
        <dbReference type="EC" id="5.6.2.4"/>
    </reaction>
</comment>
<evidence type="ECO:0000256" key="6">
    <source>
        <dbReference type="ARBA" id="ARBA00022741"/>
    </source>
</evidence>
<comment type="caution">
    <text evidence="15">Lacks conserved residue(s) required for the propagation of feature annotation.</text>
</comment>
<dbReference type="HAMAP" id="MF_04000">
    <property type="entry name" value="PPV_E1"/>
    <property type="match status" value="1"/>
</dbReference>
<dbReference type="Gene3D" id="3.40.1310.10">
    <property type="match status" value="1"/>
</dbReference>
<evidence type="ECO:0000256" key="8">
    <source>
        <dbReference type="ARBA" id="ARBA00022806"/>
    </source>
</evidence>
<keyword evidence="10 15" id="KW-0238">DNA-binding</keyword>
<evidence type="ECO:0000256" key="16">
    <source>
        <dbReference type="PIRNR" id="PIRNR003383"/>
    </source>
</evidence>
<dbReference type="SUPFAM" id="SSF55464">
    <property type="entry name" value="Origin of replication-binding domain, RBD-like"/>
    <property type="match status" value="1"/>
</dbReference>
<dbReference type="InterPro" id="IPR046935">
    <property type="entry name" value="PPV_E1_DBD_sf"/>
</dbReference>
<comment type="function">
    <text evidence="16">ATP-dependent DNA helicase required for initiation of viral DNA replication. It forms a complex with the viral E2 protein. The E1-E2 complex binds to the replication origin which contains binding sites for both proteins.</text>
</comment>
<dbReference type="Proteomes" id="UP000289459">
    <property type="component" value="Segment"/>
</dbReference>
<evidence type="ECO:0000256" key="7">
    <source>
        <dbReference type="ARBA" id="ARBA00022801"/>
    </source>
</evidence>
<comment type="PTM">
    <text evidence="15">Phosphorylated.</text>
</comment>
<dbReference type="InterPro" id="IPR027417">
    <property type="entry name" value="P-loop_NTPase"/>
</dbReference>
<sequence length="606" mass="69084">MADLKGINNVELVDNDSDWYIVSGAECVDDIDSLEILEEESECTNISELIDDAVVDEIDQGNSLALFNEQLAEDCNLAITNLKRKYVRTPEQCIADLSPRLQAVKISGQGKSKRKLFQDSGIEEDEAASSSQVVSETLEKAGNESHSGAEITIELLRCSNRRATALAKFKELFGVSYTELTRLYKSNKTCSQNWVLAVFNIKEDVIQSSKISLQQHVEFMQVIAIGFYAMYLITFKTGKSRETVLKLICQLLNIEEYQILCDPPILRSPAVAVYFYKTSLSNISYKFGEYPPWLANQILLEHRQGSIESFDLSKMVQWAFDNDMVDEPAVAYNYALAADEDTNARAFLQSNNQAKYVRDCVTMVKHYKKYEMRQMTMGEWIDKCCSETSGDGDWKVIAHLLRYQQVNFIEFLTALKPFLKGVPKKHCIVIWGPPDTGKSLFCFSLVHFLRGKVISFVNSNSQFWLSPLTEGKIGFIDDATYKCWLYFDVNLRNGLDGNPMSVDAKHKHPMQMKLPPLLVTTNLNIMEDNTFMYLRSRLKCFCFPNKLPISDQGELPYEITDATWACFFRKFESHLELNQEDGAKRGNPGILDRAFRCTTRCNSEYD</sequence>
<dbReference type="GO" id="GO:0005524">
    <property type="term" value="F:ATP binding"/>
    <property type="evidence" value="ECO:0007669"/>
    <property type="project" value="UniProtKB-UniRule"/>
</dbReference>
<dbReference type="Pfam" id="PF00524">
    <property type="entry name" value="PPV_E1_N"/>
    <property type="match status" value="1"/>
</dbReference>
<feature type="modified residue" description="Phosphoserine; by host" evidence="15">
    <location>
        <position position="98"/>
    </location>
</feature>
<dbReference type="GO" id="GO:0042025">
    <property type="term" value="C:host cell nucleus"/>
    <property type="evidence" value="ECO:0007669"/>
    <property type="project" value="UniProtKB-SubCell"/>
</dbReference>
<dbReference type="Gene3D" id="3.40.50.300">
    <property type="entry name" value="P-loop containing nucleotide triphosphate hydrolases"/>
    <property type="match status" value="1"/>
</dbReference>
<dbReference type="EC" id="5.6.2.4" evidence="15 16"/>
<keyword evidence="11 15" id="KW-0413">Isomerase</keyword>
<evidence type="ECO:0000256" key="13">
    <source>
        <dbReference type="ARBA" id="ARBA00048988"/>
    </source>
</evidence>
<evidence type="ECO:0000256" key="1">
    <source>
        <dbReference type="ARBA" id="ARBA00004147"/>
    </source>
</evidence>
<accession>A0A2D2ALF2</accession>
<dbReference type="GO" id="GO:0003677">
    <property type="term" value="F:DNA binding"/>
    <property type="evidence" value="ECO:0007669"/>
    <property type="project" value="UniProtKB-UniRule"/>
</dbReference>
<evidence type="ECO:0000256" key="15">
    <source>
        <dbReference type="HAMAP-Rule" id="MF_04000"/>
    </source>
</evidence>
<keyword evidence="15" id="KW-1017">Isopeptide bond</keyword>
<evidence type="ECO:0000259" key="17">
    <source>
        <dbReference type="PROSITE" id="PS51206"/>
    </source>
</evidence>
<evidence type="ECO:0000256" key="4">
    <source>
        <dbReference type="ARBA" id="ARBA00022562"/>
    </source>
</evidence>
<gene>
    <name evidence="15 18" type="primary">E1</name>
</gene>
<organism evidence="18">
    <name type="scientific">Gammapapillomavirus 8</name>
    <dbReference type="NCBI Taxonomy" id="1175850"/>
    <lineage>
        <taxon>Viruses</taxon>
        <taxon>Monodnaviria</taxon>
        <taxon>Shotokuvirae</taxon>
        <taxon>Cossaviricota</taxon>
        <taxon>Papovaviricetes</taxon>
        <taxon>Zurhausenvirales</taxon>
        <taxon>Papillomaviridae</taxon>
        <taxon>Firstpapillomavirinae</taxon>
        <taxon>Gammapapillomavirus</taxon>
    </lineage>
</organism>
<evidence type="ECO:0000256" key="10">
    <source>
        <dbReference type="ARBA" id="ARBA00023125"/>
    </source>
</evidence>
<name>A0A2D2ALF2_9PAPI</name>
<feature type="short sequence motif" description="Nuclear localization signal" evidence="15">
    <location>
        <begin position="83"/>
        <end position="85"/>
    </location>
</feature>
<comment type="catalytic activity">
    <reaction evidence="13 15 16">
        <text>ATP + H2O = ADP + phosphate + H(+)</text>
        <dbReference type="Rhea" id="RHEA:13065"/>
        <dbReference type="ChEBI" id="CHEBI:15377"/>
        <dbReference type="ChEBI" id="CHEBI:15378"/>
        <dbReference type="ChEBI" id="CHEBI:30616"/>
        <dbReference type="ChEBI" id="CHEBI:43474"/>
        <dbReference type="ChEBI" id="CHEBI:456216"/>
        <dbReference type="EC" id="5.6.2.4"/>
    </reaction>
</comment>
<dbReference type="InterPro" id="IPR046832">
    <property type="entry name" value="PPV_E1_DBD"/>
</dbReference>
<keyword evidence="2 15" id="KW-0244">Early protein</keyword>
<keyword evidence="15" id="KW-0832">Ubl conjugation</keyword>
<dbReference type="InterPro" id="IPR001177">
    <property type="entry name" value="PPV_DNA_helicase_E1_C"/>
</dbReference>
<keyword evidence="5 15" id="KW-0235">DNA replication</keyword>
<keyword evidence="3 15" id="KW-0597">Phosphoprotein</keyword>
<dbReference type="Pfam" id="PF20450">
    <property type="entry name" value="PPV_E1_DBD"/>
    <property type="match status" value="1"/>
</dbReference>
<keyword evidence="8 15" id="KW-0347">Helicase</keyword>
<dbReference type="GO" id="GO:0016887">
    <property type="term" value="F:ATP hydrolysis activity"/>
    <property type="evidence" value="ECO:0007669"/>
    <property type="project" value="RHEA"/>
</dbReference>
<dbReference type="PIRSF" id="PIRSF003383">
    <property type="entry name" value="Rep_E1_papillomaV"/>
    <property type="match status" value="1"/>
</dbReference>
<evidence type="ECO:0000256" key="3">
    <source>
        <dbReference type="ARBA" id="ARBA00022553"/>
    </source>
</evidence>
<keyword evidence="9 15" id="KW-0067">ATP-binding</keyword>
<protein>
    <recommendedName>
        <fullName evidence="15 16">Replication protein E1</fullName>
        <ecNumber evidence="15 16">5.6.2.4</ecNumber>
    </recommendedName>
    <alternativeName>
        <fullName evidence="15">ATP-dependent helicase E1</fullName>
    </alternativeName>
    <alternativeName>
        <fullName evidence="15">DNA 3'-5' helicase E1</fullName>
    </alternativeName>
</protein>
<feature type="domain" description="SF3 helicase" evidence="17">
    <location>
        <begin position="406"/>
        <end position="556"/>
    </location>
</feature>
<evidence type="ECO:0000256" key="11">
    <source>
        <dbReference type="ARBA" id="ARBA00023235"/>
    </source>
</evidence>
<evidence type="ECO:0000256" key="12">
    <source>
        <dbReference type="ARBA" id="ARBA00034617"/>
    </source>
</evidence>
<comment type="subunit">
    <text evidence="15">Can form hexamers. Interacts with E2 protein; this interaction increases E1 DNA binding specificity. Interacts with host DNA polymerase subunit POLA2. Interacts with host single stranded DNA-binding protein RPA1. Interacts with host TOP1; this interaction stimulates the enzymatic activity of TOP1.</text>
</comment>
<dbReference type="InterPro" id="IPR016393">
    <property type="entry name" value="Rep_E1_papillomaV"/>
</dbReference>
<dbReference type="EMBL" id="MF588705">
    <property type="protein sequence ID" value="ATQ38277.1"/>
    <property type="molecule type" value="Genomic_DNA"/>
</dbReference>
<dbReference type="InterPro" id="IPR014000">
    <property type="entry name" value="PPV_DNA_helicase_E1_N"/>
</dbReference>
<comment type="similarity">
    <text evidence="15 16">Belongs to the papillomaviridae E1 protein family.</text>
</comment>
<dbReference type="Gene3D" id="1.10.10.510">
    <property type="entry name" value="Zinc finger, large T-antigen D1 domain"/>
    <property type="match status" value="1"/>
</dbReference>
<keyword evidence="4 15" id="KW-1048">Host nucleus</keyword>
<evidence type="ECO:0000256" key="14">
    <source>
        <dbReference type="ARBA" id="ARBA00093297"/>
    </source>
</evidence>
<reference evidence="18" key="1">
    <citation type="journal article" date="2018" name="MSphere">
        <title>Metagenomic Discovery of 83 New Human Papillomavirus Types in Patients with Immunodeficiency.</title>
        <authorList>
            <person name="Pastrana D.V."/>
            <person name="Peretti A."/>
            <person name="Welch N.L."/>
            <person name="Borgogna C."/>
            <person name="Olivero C."/>
            <person name="Badolato R."/>
            <person name="Notarangelo L.D."/>
            <person name="Gariglio M."/>
            <person name="FitzGerald P.C."/>
            <person name="McIntosh C.E."/>
            <person name="Reeves J."/>
            <person name="Starrett G.J."/>
            <person name="Bliskovsky V."/>
            <person name="Velez D."/>
            <person name="Brownell I."/>
            <person name="Yarchoan R."/>
            <person name="Wyvill K.M."/>
            <person name="Uldrick T.S."/>
            <person name="Maldarelli F."/>
            <person name="Lisco A."/>
            <person name="Sereti I."/>
            <person name="Gonzalez C.M."/>
            <person name="Androphy E.J."/>
            <person name="McBride A.A."/>
            <person name="Van Doorslaer K."/>
            <person name="Garcia F."/>
            <person name="Dvoretzky I."/>
            <person name="Liu J.S."/>
            <person name="Han J."/>
            <person name="Murphy P.M."/>
            <person name="McDermott D.H."/>
            <person name="Buck C.B."/>
        </authorList>
    </citation>
    <scope>NUCLEOTIDE SEQUENCE</scope>
    <source>
        <strain evidence="18">Gamma08_EV07c390</strain>
    </source>
</reference>
<keyword evidence="6 15" id="KW-0547">Nucleotide-binding</keyword>
<comment type="function">
    <text evidence="14 15">ATP-dependent DNA 3'-5' helicase required for initiation of viral DNA replication. It forms a complex with the viral E2 protein. The E1-E2 complex binds to the replication origin which contains binding sites for both proteins. During the initial step, a dimer of E1 interacts with a dimer of protein E2 leading to a complex that binds the viral origin of replication with high specificity. Then, a second dimer of E1 displaces the E2 dimer in an ATP-dependent manner to form the E1 tetramer. Following this, two E1 monomers are added to each half of the site, which results in the formation of two E1 trimers on the viral ori. Subsequently, two hexamers will be created. The double hexamer acts as a bi-directional helicase machinery and unwinds the viral DNA and then recruits the host DNA polymerase to start replication.</text>
</comment>
<evidence type="ECO:0000256" key="5">
    <source>
        <dbReference type="ARBA" id="ARBA00022705"/>
    </source>
</evidence>
<keyword evidence="7 15" id="KW-0378">Hydrolase</keyword>
<dbReference type="GO" id="GO:0043138">
    <property type="term" value="F:3'-5' DNA helicase activity"/>
    <property type="evidence" value="ECO:0007669"/>
    <property type="project" value="UniProtKB-UniRule"/>
</dbReference>
<feature type="cross-link" description="Glycyl lysine isopeptide (Lys-Gly) (interchain with G-Cter in SUMO)" evidence="15">
    <location>
        <position position="513"/>
    </location>
</feature>
<evidence type="ECO:0000256" key="2">
    <source>
        <dbReference type="ARBA" id="ARBA00022518"/>
    </source>
</evidence>
<comment type="PTM">
    <text evidence="15">Sumoylated.</text>
</comment>
<dbReference type="InterPro" id="IPR037102">
    <property type="entry name" value="Znf_lg_T-Ag_D1_dom_sf"/>
</dbReference>
<dbReference type="PROSITE" id="PS51206">
    <property type="entry name" value="SF3_HELICASE_1"/>
    <property type="match status" value="1"/>
</dbReference>
<feature type="binding site" evidence="15">
    <location>
        <begin position="432"/>
        <end position="439"/>
    </location>
    <ligand>
        <name>ATP</name>
        <dbReference type="ChEBI" id="CHEBI:30616"/>
    </ligand>
</feature>
<proteinExistence type="inferred from homology"/>
<evidence type="ECO:0000256" key="9">
    <source>
        <dbReference type="ARBA" id="ARBA00022840"/>
    </source>
</evidence>
<dbReference type="Pfam" id="PF00519">
    <property type="entry name" value="PPV_E1_C"/>
    <property type="match status" value="1"/>
</dbReference>